<dbReference type="PANTHER" id="PTHR43569:SF2">
    <property type="entry name" value="AMIDOHYDROLASE-RELATED DOMAIN-CONTAINING PROTEIN"/>
    <property type="match status" value="1"/>
</dbReference>
<dbReference type="GO" id="GO:0016787">
    <property type="term" value="F:hydrolase activity"/>
    <property type="evidence" value="ECO:0007669"/>
    <property type="project" value="UniProtKB-KW"/>
</dbReference>
<gene>
    <name evidence="3" type="ORF">RL72_02278</name>
</gene>
<keyword evidence="3" id="KW-0378">Hydrolase</keyword>
<dbReference type="InterPro" id="IPR032466">
    <property type="entry name" value="Metal_Hydrolase"/>
</dbReference>
<dbReference type="PATRIC" id="fig|582680.7.peg.2326"/>
<dbReference type="EMBL" id="JYIT01000079">
    <property type="protein sequence ID" value="KJL21971.1"/>
    <property type="molecule type" value="Genomic_DNA"/>
</dbReference>
<evidence type="ECO:0000256" key="1">
    <source>
        <dbReference type="ARBA" id="ARBA00038310"/>
    </source>
</evidence>
<proteinExistence type="inferred from homology"/>
<organism evidence="3 4">
    <name type="scientific">Microbacterium azadirachtae</name>
    <dbReference type="NCBI Taxonomy" id="582680"/>
    <lineage>
        <taxon>Bacteria</taxon>
        <taxon>Bacillati</taxon>
        <taxon>Actinomycetota</taxon>
        <taxon>Actinomycetes</taxon>
        <taxon>Micrococcales</taxon>
        <taxon>Microbacteriaceae</taxon>
        <taxon>Microbacterium</taxon>
    </lineage>
</organism>
<dbReference type="Gene3D" id="3.20.20.140">
    <property type="entry name" value="Metal-dependent hydrolases"/>
    <property type="match status" value="1"/>
</dbReference>
<feature type="domain" description="Amidohydrolase-related" evidence="2">
    <location>
        <begin position="4"/>
        <end position="267"/>
    </location>
</feature>
<evidence type="ECO:0000259" key="2">
    <source>
        <dbReference type="Pfam" id="PF04909"/>
    </source>
</evidence>
<dbReference type="AlphaFoldDB" id="A0A0F0KRV6"/>
<keyword evidence="4" id="KW-1185">Reference proteome</keyword>
<evidence type="ECO:0000313" key="3">
    <source>
        <dbReference type="EMBL" id="KJL21971.1"/>
    </source>
</evidence>
<dbReference type="InterPro" id="IPR052350">
    <property type="entry name" value="Metallo-dep_Lactonases"/>
</dbReference>
<dbReference type="RefSeq" id="WP_052674341.1">
    <property type="nucleotide sequence ID" value="NZ_JYIT01000079.1"/>
</dbReference>
<dbReference type="SUPFAM" id="SSF51556">
    <property type="entry name" value="Metallo-dependent hydrolases"/>
    <property type="match status" value="1"/>
</dbReference>
<comment type="similarity">
    <text evidence="1">Belongs to the metallo-dependent hydrolases superfamily.</text>
</comment>
<dbReference type="OrthoDB" id="5450317at2"/>
<reference evidence="3 4" key="1">
    <citation type="submission" date="2015-02" db="EMBL/GenBank/DDBJ databases">
        <title>Draft genome sequences of ten Microbacterium spp. with emphasis on heavy metal contaminated environments.</title>
        <authorList>
            <person name="Corretto E."/>
        </authorList>
    </citation>
    <scope>NUCLEOTIDE SEQUENCE [LARGE SCALE GENOMIC DNA]</scope>
    <source>
        <strain evidence="3 4">DSM 23848</strain>
    </source>
</reference>
<accession>A0A0F0KRV6</accession>
<name>A0A0F0KRV6_9MICO</name>
<dbReference type="PANTHER" id="PTHR43569">
    <property type="entry name" value="AMIDOHYDROLASE"/>
    <property type="match status" value="1"/>
</dbReference>
<dbReference type="Proteomes" id="UP000033448">
    <property type="component" value="Unassembled WGS sequence"/>
</dbReference>
<dbReference type="Pfam" id="PF04909">
    <property type="entry name" value="Amidohydro_2"/>
    <property type="match status" value="1"/>
</dbReference>
<protein>
    <submittedName>
        <fullName evidence="3">Amidohydrolase</fullName>
    </submittedName>
</protein>
<comment type="caution">
    <text evidence="3">The sequence shown here is derived from an EMBL/GenBank/DDBJ whole genome shotgun (WGS) entry which is preliminary data.</text>
</comment>
<dbReference type="InterPro" id="IPR006680">
    <property type="entry name" value="Amidohydro-rel"/>
</dbReference>
<sequence length="267" mass="27687">MRIVDAHVHLWDVDALPLPWFREELGLPRRALPEDLGALLRATGAGAAIAVQAADSVAEAEWLADVAERDPLVRRAVLQYAPSPGAPLGRTATASGPSTTGIRAAVPQFAPDLSDVEGLDGLAAAAGEAGLVVELLLRPEQLSGAAALARRHPATTFVLCHLGLGASVPDAGWIRDLVTAAAAPNLHAKTSGVVHPSRSAAELRRILGAALDAFGAGRLLHGSDWPISARHTPYEAVAARIADALPALSAADAEALWAGTAERLYRL</sequence>
<evidence type="ECO:0000313" key="4">
    <source>
        <dbReference type="Proteomes" id="UP000033448"/>
    </source>
</evidence>